<dbReference type="Proteomes" id="UP000695026">
    <property type="component" value="Unplaced"/>
</dbReference>
<dbReference type="Pfam" id="PF12736">
    <property type="entry name" value="CABIT"/>
    <property type="match status" value="2"/>
</dbReference>
<reference evidence="5" key="1">
    <citation type="submission" date="2025-08" db="UniProtKB">
        <authorList>
            <consortium name="RefSeq"/>
        </authorList>
    </citation>
    <scope>IDENTIFICATION</scope>
    <source>
        <tissue evidence="5">Liver</tissue>
    </source>
</reference>
<dbReference type="OrthoDB" id="9030353at2759"/>
<accession>A0A9F2R8V5</accession>
<gene>
    <name evidence="5" type="primary">THEMIS2</name>
</gene>
<evidence type="ECO:0000259" key="3">
    <source>
        <dbReference type="Pfam" id="PF12736"/>
    </source>
</evidence>
<dbReference type="InterPro" id="IPR025946">
    <property type="entry name" value="CABIT_dom"/>
</dbReference>
<dbReference type="GO" id="GO:0005737">
    <property type="term" value="C:cytoplasm"/>
    <property type="evidence" value="ECO:0007669"/>
    <property type="project" value="TreeGrafter"/>
</dbReference>
<dbReference type="PANTHER" id="PTHR15215">
    <property type="entry name" value="CABIT DOMAIN-CONTAINING PROTEIN"/>
    <property type="match status" value="1"/>
</dbReference>
<dbReference type="GeneID" id="103056188"/>
<keyword evidence="4" id="KW-1185">Reference proteome</keyword>
<proteinExistence type="inferred from homology"/>
<comment type="similarity">
    <text evidence="1">Belongs to the themis family.</text>
</comment>
<feature type="compositionally biased region" description="Low complexity" evidence="2">
    <location>
        <begin position="499"/>
        <end position="509"/>
    </location>
</feature>
<dbReference type="GO" id="GO:0005634">
    <property type="term" value="C:nucleus"/>
    <property type="evidence" value="ECO:0007669"/>
    <property type="project" value="TreeGrafter"/>
</dbReference>
<protein>
    <submittedName>
        <fullName evidence="5">Protein THEMIS2</fullName>
    </submittedName>
</protein>
<sequence>MEPVSFHRYISDLNLHSLPRVVKVSSGVYFQGSVYELSGNECCLSTGDLMKIIDVQLQEVICENAKSGHAFVLPPDFKGYFQPSSESPHQRKPSILTSPFSKGKVLGSQEKKNFTLWDVLQSSTMRHKRLKCDEISKDDFQLYPVYKVKVIMHFRKDVVTIDSALDIEVMDVTEEFQHIQFIKPLMLSEVLAMNGVLPVEAEILGEPENPSVFQSKWIPHLHKGQRLHIHSKASSWKILASAPKGKTQTCYFLISSNYEGCFRRCPRRFSTTSELALSLATTKQMHVVVTKDHESTEGEFPLFSVGDRLEVLRLVKASDLSAVDLLVCDRDNGDEDKEQIQIPLFLEAGFVEDIRDSRKYTLSEVVEYLHLPCEVKVIASDHNTYPLGCVSFLTLEAQITEPFLTVSLAENPNLTFELPPEWLDIPLFFTEGSAKPTPLTRPPTVEELSEAFYYQLLKKLPSNVPAPPRPPKKKNSTHNSLQRPNKGQKAAESSKHYLPSSKVSSVSPQSAELFFPRSKQKSADHDTWNNSNPYTIEYGHQRFQEVTKNPSKNTTGTAFCDNSDHDYEEINEEMNVTIHKMQNATI</sequence>
<dbReference type="CTD" id="9473"/>
<name>A0A9F2R8V5_PYTBI</name>
<organism evidence="4 5">
    <name type="scientific">Python bivittatus</name>
    <name type="common">Burmese python</name>
    <name type="synonym">Python molurus bivittatus</name>
    <dbReference type="NCBI Taxonomy" id="176946"/>
    <lineage>
        <taxon>Eukaryota</taxon>
        <taxon>Metazoa</taxon>
        <taxon>Chordata</taxon>
        <taxon>Craniata</taxon>
        <taxon>Vertebrata</taxon>
        <taxon>Euteleostomi</taxon>
        <taxon>Lepidosauria</taxon>
        <taxon>Squamata</taxon>
        <taxon>Bifurcata</taxon>
        <taxon>Unidentata</taxon>
        <taxon>Episquamata</taxon>
        <taxon>Toxicofera</taxon>
        <taxon>Serpentes</taxon>
        <taxon>Henophidia</taxon>
        <taxon>Pythonidae</taxon>
        <taxon>Python</taxon>
    </lineage>
</organism>
<evidence type="ECO:0000256" key="1">
    <source>
        <dbReference type="ARBA" id="ARBA00006414"/>
    </source>
</evidence>
<dbReference type="KEGG" id="pbi:103056188"/>
<dbReference type="RefSeq" id="XP_007440098.1">
    <property type="nucleotide sequence ID" value="XM_007440036.2"/>
</dbReference>
<evidence type="ECO:0000256" key="2">
    <source>
        <dbReference type="SAM" id="MobiDB-lite"/>
    </source>
</evidence>
<dbReference type="GO" id="GO:0050852">
    <property type="term" value="P:T cell receptor signaling pathway"/>
    <property type="evidence" value="ECO:0007669"/>
    <property type="project" value="TreeGrafter"/>
</dbReference>
<evidence type="ECO:0000313" key="4">
    <source>
        <dbReference type="Proteomes" id="UP000695026"/>
    </source>
</evidence>
<feature type="region of interest" description="Disordered" evidence="2">
    <location>
        <begin position="461"/>
        <end position="509"/>
    </location>
</feature>
<dbReference type="AlphaFoldDB" id="A0A9F2R8V5"/>
<evidence type="ECO:0000313" key="5">
    <source>
        <dbReference type="RefSeq" id="XP_007440098.1"/>
    </source>
</evidence>
<dbReference type="PANTHER" id="PTHR15215:SF2">
    <property type="entry name" value="PROTEIN THEMIS2"/>
    <property type="match status" value="1"/>
</dbReference>
<dbReference type="InterPro" id="IPR039671">
    <property type="entry name" value="THEMIS"/>
</dbReference>
<feature type="domain" description="CABIT" evidence="3">
    <location>
        <begin position="215"/>
        <end position="408"/>
    </location>
</feature>
<dbReference type="OMA" id="RPEYEVQ"/>
<feature type="domain" description="CABIT" evidence="3">
    <location>
        <begin position="18"/>
        <end position="82"/>
    </location>
</feature>